<feature type="transmembrane region" description="Helical" evidence="2">
    <location>
        <begin position="361"/>
        <end position="382"/>
    </location>
</feature>
<protein>
    <recommendedName>
        <fullName evidence="5">Dik6, novel virulence factor</fullName>
    </recommendedName>
</protein>
<dbReference type="KEGG" id="sgra:EX895_001578"/>
<evidence type="ECO:0000256" key="1">
    <source>
        <dbReference type="SAM" id="MobiDB-lite"/>
    </source>
</evidence>
<name>A0A4U7KXR0_9BASI</name>
<feature type="transmembrane region" description="Helical" evidence="2">
    <location>
        <begin position="99"/>
        <end position="119"/>
    </location>
</feature>
<keyword evidence="4" id="KW-1185">Reference proteome</keyword>
<accession>A0A4U7KXR0</accession>
<comment type="caution">
    <text evidence="3">The sequence shown here is derived from an EMBL/GenBank/DDBJ whole genome shotgun (WGS) entry which is preliminary data.</text>
</comment>
<dbReference type="OrthoDB" id="2555114at2759"/>
<sequence>MSFISTPSLDALVPPLSLLRAIQPNNMIFIHRGQTRVELANALSSIVNTPIPNSCRIWLLASEVEVILTFVVCSIMLYKKKALGKLWIFTRRVSRGGTFYVANAVFVLTLGVSCYLVAWDTFAVVIAGFSFAHKSVLEWLWVIPLPWLPLVIGAYVSIHGFAVGCSPRSSLSRINPNNAASRSKWYYVGIPKSAAVVNAVLIVPCVVFTGSTIALVGISGYTYYRAKHSAQHMLPPDLLEFIAKSASGKPIPLADSHVLASDELVWLARTVAANYMQVVRYVCLNLAVFAASAFGLLIPCFVYGIPNIISLVDHTCSRYAEPLPATCTSSLRKMWFLISTGRPRSHHSSVLINHETWKMTILAIGYISILIVCVPAYAWLPVYIVGDIFPHRMLSGDLGPPIYHAALSVSVISLVSCTFVALFCTVATLDPLFRAAIGLNIIRMQIPIDIQVEFHRSEHREHESASSTSAGGFLTSKGKVYDGRAKIPTITVKQSMSSVGTAVDRSPASAKFPDEPEGPDVITSTFDIEAGRPPRD</sequence>
<proteinExistence type="predicted"/>
<gene>
    <name evidence="3" type="ORF">EX895_001578</name>
</gene>
<evidence type="ECO:0008006" key="5">
    <source>
        <dbReference type="Google" id="ProtNLM"/>
    </source>
</evidence>
<keyword evidence="2" id="KW-0472">Membrane</keyword>
<dbReference type="AlphaFoldDB" id="A0A4U7KXR0"/>
<reference evidence="3 4" key="1">
    <citation type="submission" date="2019-05" db="EMBL/GenBank/DDBJ databases">
        <title>Sporisorium graminicola CBS 10092 draft sequencing and annotation.</title>
        <authorList>
            <person name="Solano-Gonzalez S."/>
            <person name="Caddick M.X."/>
            <person name="Darby A."/>
        </authorList>
    </citation>
    <scope>NUCLEOTIDE SEQUENCE [LARGE SCALE GENOMIC DNA]</scope>
    <source>
        <strain evidence="3 4">CBS 10092</strain>
    </source>
</reference>
<dbReference type="GeneID" id="40724473"/>
<dbReference type="Proteomes" id="UP000306050">
    <property type="component" value="Chromosome SGRAM_12"/>
</dbReference>
<feature type="transmembrane region" description="Helical" evidence="2">
    <location>
        <begin position="278"/>
        <end position="305"/>
    </location>
</feature>
<keyword evidence="2" id="KW-1133">Transmembrane helix</keyword>
<evidence type="ECO:0000313" key="4">
    <source>
        <dbReference type="Proteomes" id="UP000306050"/>
    </source>
</evidence>
<evidence type="ECO:0000256" key="2">
    <source>
        <dbReference type="SAM" id="Phobius"/>
    </source>
</evidence>
<dbReference type="EMBL" id="SRRM01000005">
    <property type="protein sequence ID" value="TKY89047.1"/>
    <property type="molecule type" value="Genomic_DNA"/>
</dbReference>
<organism evidence="3 4">
    <name type="scientific">Sporisorium graminicola</name>
    <dbReference type="NCBI Taxonomy" id="280036"/>
    <lineage>
        <taxon>Eukaryota</taxon>
        <taxon>Fungi</taxon>
        <taxon>Dikarya</taxon>
        <taxon>Basidiomycota</taxon>
        <taxon>Ustilaginomycotina</taxon>
        <taxon>Ustilaginomycetes</taxon>
        <taxon>Ustilaginales</taxon>
        <taxon>Ustilaginaceae</taxon>
        <taxon>Sporisorium</taxon>
    </lineage>
</organism>
<feature type="region of interest" description="Disordered" evidence="1">
    <location>
        <begin position="502"/>
        <end position="536"/>
    </location>
</feature>
<feature type="transmembrane region" description="Helical" evidence="2">
    <location>
        <begin position="139"/>
        <end position="163"/>
    </location>
</feature>
<feature type="transmembrane region" description="Helical" evidence="2">
    <location>
        <begin position="194"/>
        <end position="224"/>
    </location>
</feature>
<feature type="transmembrane region" description="Helical" evidence="2">
    <location>
        <begin position="57"/>
        <end position="78"/>
    </location>
</feature>
<keyword evidence="2" id="KW-0812">Transmembrane</keyword>
<evidence type="ECO:0000313" key="3">
    <source>
        <dbReference type="EMBL" id="TKY89047.1"/>
    </source>
</evidence>
<feature type="transmembrane region" description="Helical" evidence="2">
    <location>
        <begin position="402"/>
        <end position="429"/>
    </location>
</feature>
<dbReference type="RefSeq" id="XP_029741032.1">
    <property type="nucleotide sequence ID" value="XM_029882177.1"/>
</dbReference>